<dbReference type="RefSeq" id="XP_007774703.1">
    <property type="nucleotide sequence ID" value="XM_007776513.1"/>
</dbReference>
<dbReference type="Proteomes" id="UP000053558">
    <property type="component" value="Unassembled WGS sequence"/>
</dbReference>
<comment type="caution">
    <text evidence="1">The sequence shown here is derived from an EMBL/GenBank/DDBJ whole genome shotgun (WGS) entry which is preliminary data.</text>
</comment>
<reference evidence="2" key="1">
    <citation type="journal article" date="2012" name="Science">
        <title>The Paleozoic origin of enzymatic lignin decomposition reconstructed from 31 fungal genomes.</title>
        <authorList>
            <person name="Floudas D."/>
            <person name="Binder M."/>
            <person name="Riley R."/>
            <person name="Barry K."/>
            <person name="Blanchette R.A."/>
            <person name="Henrissat B."/>
            <person name="Martinez A.T."/>
            <person name="Otillar R."/>
            <person name="Spatafora J.W."/>
            <person name="Yadav J.S."/>
            <person name="Aerts A."/>
            <person name="Benoit I."/>
            <person name="Boyd A."/>
            <person name="Carlson A."/>
            <person name="Copeland A."/>
            <person name="Coutinho P.M."/>
            <person name="de Vries R.P."/>
            <person name="Ferreira P."/>
            <person name="Findley K."/>
            <person name="Foster B."/>
            <person name="Gaskell J."/>
            <person name="Glotzer D."/>
            <person name="Gorecki P."/>
            <person name="Heitman J."/>
            <person name="Hesse C."/>
            <person name="Hori C."/>
            <person name="Igarashi K."/>
            <person name="Jurgens J.A."/>
            <person name="Kallen N."/>
            <person name="Kersten P."/>
            <person name="Kohler A."/>
            <person name="Kuees U."/>
            <person name="Kumar T.K.A."/>
            <person name="Kuo A."/>
            <person name="LaButti K."/>
            <person name="Larrondo L.F."/>
            <person name="Lindquist E."/>
            <person name="Ling A."/>
            <person name="Lombard V."/>
            <person name="Lucas S."/>
            <person name="Lundell T."/>
            <person name="Martin R."/>
            <person name="McLaughlin D.J."/>
            <person name="Morgenstern I."/>
            <person name="Morin E."/>
            <person name="Murat C."/>
            <person name="Nagy L.G."/>
            <person name="Nolan M."/>
            <person name="Ohm R.A."/>
            <person name="Patyshakuliyeva A."/>
            <person name="Rokas A."/>
            <person name="Ruiz-Duenas F.J."/>
            <person name="Sabat G."/>
            <person name="Salamov A."/>
            <person name="Samejima M."/>
            <person name="Schmutz J."/>
            <person name="Slot J.C."/>
            <person name="St John F."/>
            <person name="Stenlid J."/>
            <person name="Sun H."/>
            <person name="Sun S."/>
            <person name="Syed K."/>
            <person name="Tsang A."/>
            <person name="Wiebenga A."/>
            <person name="Young D."/>
            <person name="Pisabarro A."/>
            <person name="Eastwood D.C."/>
            <person name="Martin F."/>
            <person name="Cullen D."/>
            <person name="Grigoriev I.V."/>
            <person name="Hibbett D.S."/>
        </authorList>
    </citation>
    <scope>NUCLEOTIDE SEQUENCE [LARGE SCALE GENOMIC DNA]</scope>
    <source>
        <strain evidence="2">RWD-64-598 SS2</strain>
    </source>
</reference>
<protein>
    <submittedName>
        <fullName evidence="1">Uncharacterized protein</fullName>
    </submittedName>
</protein>
<keyword evidence="2" id="KW-1185">Reference proteome</keyword>
<organism evidence="1 2">
    <name type="scientific">Coniophora puteana (strain RWD-64-598)</name>
    <name type="common">Brown rot fungus</name>
    <dbReference type="NCBI Taxonomy" id="741705"/>
    <lineage>
        <taxon>Eukaryota</taxon>
        <taxon>Fungi</taxon>
        <taxon>Dikarya</taxon>
        <taxon>Basidiomycota</taxon>
        <taxon>Agaricomycotina</taxon>
        <taxon>Agaricomycetes</taxon>
        <taxon>Agaricomycetidae</taxon>
        <taxon>Boletales</taxon>
        <taxon>Coniophorineae</taxon>
        <taxon>Coniophoraceae</taxon>
        <taxon>Coniophora</taxon>
    </lineage>
</organism>
<dbReference type="EMBL" id="JH711589">
    <property type="protein sequence ID" value="EIW75299.1"/>
    <property type="molecule type" value="Genomic_DNA"/>
</dbReference>
<name>A0A5M3M800_CONPW</name>
<gene>
    <name evidence="1" type="ORF">CONPUDRAFT_77526</name>
</gene>
<sequence length="105" mass="11931">MSKPSMNVVVLSLALVLVVVWQTGTVVLRHYRVRQEQRQPPPRRTIRVQQYAICVRQQVHDSLNDPESMKRTSEDALPGSHSYMIATINMRVASDLEDGPDDSDD</sequence>
<dbReference type="GeneID" id="19209620"/>
<dbReference type="KEGG" id="cput:CONPUDRAFT_77526"/>
<accession>A0A5M3M800</accession>
<evidence type="ECO:0000313" key="1">
    <source>
        <dbReference type="EMBL" id="EIW75299.1"/>
    </source>
</evidence>
<evidence type="ECO:0000313" key="2">
    <source>
        <dbReference type="Proteomes" id="UP000053558"/>
    </source>
</evidence>
<dbReference type="AlphaFoldDB" id="A0A5M3M800"/>
<proteinExistence type="predicted"/>